<keyword evidence="1" id="KW-0472">Membrane</keyword>
<protein>
    <submittedName>
        <fullName evidence="2">YrdB family protein</fullName>
    </submittedName>
</protein>
<organism evidence="2 3">
    <name type="scientific">Metabacillus rhizolycopersici</name>
    <dbReference type="NCBI Taxonomy" id="2875709"/>
    <lineage>
        <taxon>Bacteria</taxon>
        <taxon>Bacillati</taxon>
        <taxon>Bacillota</taxon>
        <taxon>Bacilli</taxon>
        <taxon>Bacillales</taxon>
        <taxon>Bacillaceae</taxon>
        <taxon>Metabacillus</taxon>
    </lineage>
</organism>
<proteinExistence type="predicted"/>
<dbReference type="EMBL" id="JAIQUM010000017">
    <property type="protein sequence ID" value="MBZ5750607.1"/>
    <property type="molecule type" value="Genomic_DNA"/>
</dbReference>
<evidence type="ECO:0000313" key="3">
    <source>
        <dbReference type="Proteomes" id="UP001165287"/>
    </source>
</evidence>
<keyword evidence="1" id="KW-0812">Transmembrane</keyword>
<gene>
    <name evidence="2" type="ORF">K9V48_10175</name>
</gene>
<evidence type="ECO:0000256" key="1">
    <source>
        <dbReference type="SAM" id="Phobius"/>
    </source>
</evidence>
<feature type="transmembrane region" description="Helical" evidence="1">
    <location>
        <begin position="7"/>
        <end position="25"/>
    </location>
</feature>
<sequence>MNQYNLLLRFLLEIAALFSIGMFAWTHFNGFLRYALVFILPALVMIVWGVFAVPGDPSRSGEAVVVISGFTRLMIEFIIFSAGFIAFFYSDFRVYSFIFLFFTVLHYLGSSDRIKWLLGQ</sequence>
<keyword evidence="1" id="KW-1133">Transmembrane helix</keyword>
<dbReference type="Proteomes" id="UP001165287">
    <property type="component" value="Unassembled WGS sequence"/>
</dbReference>
<dbReference type="InterPro" id="IPR021214">
    <property type="entry name" value="DUF2568"/>
</dbReference>
<evidence type="ECO:0000313" key="2">
    <source>
        <dbReference type="EMBL" id="MBZ5750607.1"/>
    </source>
</evidence>
<name>A0ABS7UQM1_9BACI</name>
<feature type="transmembrane region" description="Helical" evidence="1">
    <location>
        <begin position="92"/>
        <end position="109"/>
    </location>
</feature>
<feature type="transmembrane region" description="Helical" evidence="1">
    <location>
        <begin position="63"/>
        <end position="86"/>
    </location>
</feature>
<feature type="transmembrane region" description="Helical" evidence="1">
    <location>
        <begin position="31"/>
        <end position="51"/>
    </location>
</feature>
<dbReference type="Pfam" id="PF10823">
    <property type="entry name" value="DUF2568"/>
    <property type="match status" value="1"/>
</dbReference>
<accession>A0ABS7UQM1</accession>
<dbReference type="RefSeq" id="WP_224138870.1">
    <property type="nucleotide sequence ID" value="NZ_JAIQUM010000017.1"/>
</dbReference>
<reference evidence="2" key="1">
    <citation type="submission" date="2024-05" db="EMBL/GenBank/DDBJ databases">
        <title>Metabacillus sp. nov., isolated from the rhizosphere soil of tomato plants.</title>
        <authorList>
            <person name="Ma R."/>
        </authorList>
    </citation>
    <scope>NUCLEOTIDE SEQUENCE</scope>
    <source>
        <strain evidence="2">DBTR6</strain>
    </source>
</reference>
<comment type="caution">
    <text evidence="2">The sequence shown here is derived from an EMBL/GenBank/DDBJ whole genome shotgun (WGS) entry which is preliminary data.</text>
</comment>
<keyword evidence="3" id="KW-1185">Reference proteome</keyword>